<dbReference type="InterPro" id="IPR002557">
    <property type="entry name" value="Chitin-bd_dom"/>
</dbReference>
<evidence type="ECO:0000259" key="2">
    <source>
        <dbReference type="PROSITE" id="PS50940"/>
    </source>
</evidence>
<accession>A0AAV2SVZ4</accession>
<dbReference type="EMBL" id="CAXKWB010159594">
    <property type="protein sequence ID" value="CAL4249628.1"/>
    <property type="molecule type" value="Genomic_DNA"/>
</dbReference>
<dbReference type="AlphaFoldDB" id="A0AAV2SVZ4"/>
<evidence type="ECO:0000313" key="4">
    <source>
        <dbReference type="Proteomes" id="UP001497623"/>
    </source>
</evidence>
<sequence length="116" mass="12764">QNTSGQNTSGGGSSFDSDPDKDKIPGLGGSDYPIFTNIPQTSFACNARMAQSNMMFADPETRCQVYHVCTANQKFSFLCPRGTVFHQDTRVCQWWYTVNCPAQAQQVAHLRSFGAS</sequence>
<dbReference type="GO" id="GO:0008061">
    <property type="term" value="F:chitin binding"/>
    <property type="evidence" value="ECO:0007669"/>
    <property type="project" value="InterPro"/>
</dbReference>
<evidence type="ECO:0000313" key="3">
    <source>
        <dbReference type="EMBL" id="CAL4249628.1"/>
    </source>
</evidence>
<dbReference type="PANTHER" id="PTHR22933">
    <property type="entry name" value="FI18007P1-RELATED"/>
    <property type="match status" value="1"/>
</dbReference>
<dbReference type="Proteomes" id="UP001497623">
    <property type="component" value="Unassembled WGS sequence"/>
</dbReference>
<dbReference type="PROSITE" id="PS50940">
    <property type="entry name" value="CHIT_BIND_II"/>
    <property type="match status" value="1"/>
</dbReference>
<feature type="region of interest" description="Disordered" evidence="1">
    <location>
        <begin position="1"/>
        <end position="29"/>
    </location>
</feature>
<dbReference type="Gene3D" id="2.170.140.10">
    <property type="entry name" value="Chitin binding domain"/>
    <property type="match status" value="1"/>
</dbReference>
<dbReference type="SUPFAM" id="SSF57625">
    <property type="entry name" value="Invertebrate chitin-binding proteins"/>
    <property type="match status" value="1"/>
</dbReference>
<name>A0AAV2SVZ4_MEGNR</name>
<keyword evidence="4" id="KW-1185">Reference proteome</keyword>
<dbReference type="Pfam" id="PF01607">
    <property type="entry name" value="CBM_14"/>
    <property type="match status" value="1"/>
</dbReference>
<dbReference type="SMART" id="SM00494">
    <property type="entry name" value="ChtBD2"/>
    <property type="match status" value="1"/>
</dbReference>
<dbReference type="InterPro" id="IPR036508">
    <property type="entry name" value="Chitin-bd_dom_sf"/>
</dbReference>
<comment type="caution">
    <text evidence="3">The sequence shown here is derived from an EMBL/GenBank/DDBJ whole genome shotgun (WGS) entry which is preliminary data.</text>
</comment>
<feature type="domain" description="Chitin-binding type-2" evidence="2">
    <location>
        <begin position="42"/>
        <end position="102"/>
    </location>
</feature>
<dbReference type="PANTHER" id="PTHR22933:SF42">
    <property type="entry name" value="FI18455P1-RELATED"/>
    <property type="match status" value="1"/>
</dbReference>
<evidence type="ECO:0000256" key="1">
    <source>
        <dbReference type="SAM" id="MobiDB-lite"/>
    </source>
</evidence>
<gene>
    <name evidence="3" type="ORF">MNOR_LOCUS41587</name>
</gene>
<proteinExistence type="predicted"/>
<dbReference type="GO" id="GO:0005576">
    <property type="term" value="C:extracellular region"/>
    <property type="evidence" value="ECO:0007669"/>
    <property type="project" value="InterPro"/>
</dbReference>
<feature type="non-terminal residue" evidence="3">
    <location>
        <position position="1"/>
    </location>
</feature>
<dbReference type="InterPro" id="IPR052976">
    <property type="entry name" value="Scoloptoxin-like"/>
</dbReference>
<organism evidence="3 4">
    <name type="scientific">Meganyctiphanes norvegica</name>
    <name type="common">Northern krill</name>
    <name type="synonym">Thysanopoda norvegica</name>
    <dbReference type="NCBI Taxonomy" id="48144"/>
    <lineage>
        <taxon>Eukaryota</taxon>
        <taxon>Metazoa</taxon>
        <taxon>Ecdysozoa</taxon>
        <taxon>Arthropoda</taxon>
        <taxon>Crustacea</taxon>
        <taxon>Multicrustacea</taxon>
        <taxon>Malacostraca</taxon>
        <taxon>Eumalacostraca</taxon>
        <taxon>Eucarida</taxon>
        <taxon>Euphausiacea</taxon>
        <taxon>Euphausiidae</taxon>
        <taxon>Meganyctiphanes</taxon>
    </lineage>
</organism>
<reference evidence="3 4" key="1">
    <citation type="submission" date="2024-05" db="EMBL/GenBank/DDBJ databases">
        <authorList>
            <person name="Wallberg A."/>
        </authorList>
    </citation>
    <scope>NUCLEOTIDE SEQUENCE [LARGE SCALE GENOMIC DNA]</scope>
</reference>
<protein>
    <recommendedName>
        <fullName evidence="2">Chitin-binding type-2 domain-containing protein</fullName>
    </recommendedName>
</protein>